<keyword evidence="4 7" id="KW-1133">Transmembrane helix</keyword>
<feature type="transmembrane region" description="Helical" evidence="7">
    <location>
        <begin position="393"/>
        <end position="412"/>
    </location>
</feature>
<dbReference type="CDD" id="cd06173">
    <property type="entry name" value="MFS_MefA_like"/>
    <property type="match status" value="1"/>
</dbReference>
<feature type="transmembrane region" description="Helical" evidence="7">
    <location>
        <begin position="302"/>
        <end position="320"/>
    </location>
</feature>
<dbReference type="InterPro" id="IPR020846">
    <property type="entry name" value="MFS_dom"/>
</dbReference>
<evidence type="ECO:0000256" key="4">
    <source>
        <dbReference type="ARBA" id="ARBA00022989"/>
    </source>
</evidence>
<evidence type="ECO:0000256" key="1">
    <source>
        <dbReference type="ARBA" id="ARBA00004651"/>
    </source>
</evidence>
<feature type="region of interest" description="Disordered" evidence="6">
    <location>
        <begin position="459"/>
        <end position="487"/>
    </location>
</feature>
<dbReference type="InterPro" id="IPR036259">
    <property type="entry name" value="MFS_trans_sf"/>
</dbReference>
<dbReference type="GO" id="GO:0005886">
    <property type="term" value="C:plasma membrane"/>
    <property type="evidence" value="ECO:0007669"/>
    <property type="project" value="UniProtKB-SubCell"/>
</dbReference>
<feature type="domain" description="Major facilitator superfamily (MFS) profile" evidence="8">
    <location>
        <begin position="32"/>
        <end position="452"/>
    </location>
</feature>
<proteinExistence type="predicted"/>
<dbReference type="Pfam" id="PF07690">
    <property type="entry name" value="MFS_1"/>
    <property type="match status" value="1"/>
</dbReference>
<keyword evidence="5 7" id="KW-0472">Membrane</keyword>
<dbReference type="PROSITE" id="PS50850">
    <property type="entry name" value="MFS"/>
    <property type="match status" value="1"/>
</dbReference>
<feature type="transmembrane region" description="Helical" evidence="7">
    <location>
        <begin position="327"/>
        <end position="348"/>
    </location>
</feature>
<dbReference type="PANTHER" id="PTHR23513">
    <property type="entry name" value="INTEGRAL MEMBRANE EFFLUX PROTEIN-RELATED"/>
    <property type="match status" value="1"/>
</dbReference>
<feature type="transmembrane region" description="Helical" evidence="7">
    <location>
        <begin position="267"/>
        <end position="290"/>
    </location>
</feature>
<evidence type="ECO:0000256" key="5">
    <source>
        <dbReference type="ARBA" id="ARBA00023136"/>
    </source>
</evidence>
<keyword evidence="3 7" id="KW-0812">Transmembrane</keyword>
<dbReference type="SUPFAM" id="SSF103473">
    <property type="entry name" value="MFS general substrate transporter"/>
    <property type="match status" value="1"/>
</dbReference>
<evidence type="ECO:0000256" key="7">
    <source>
        <dbReference type="SAM" id="Phobius"/>
    </source>
</evidence>
<evidence type="ECO:0000259" key="8">
    <source>
        <dbReference type="PROSITE" id="PS50850"/>
    </source>
</evidence>
<dbReference type="PANTHER" id="PTHR23513:SF6">
    <property type="entry name" value="MAJOR FACILITATOR SUPERFAMILY ASSOCIATED DOMAIN-CONTAINING PROTEIN"/>
    <property type="match status" value="1"/>
</dbReference>
<feature type="transmembrane region" description="Helical" evidence="7">
    <location>
        <begin position="218"/>
        <end position="235"/>
    </location>
</feature>
<dbReference type="GO" id="GO:0022857">
    <property type="term" value="F:transmembrane transporter activity"/>
    <property type="evidence" value="ECO:0007669"/>
    <property type="project" value="InterPro"/>
</dbReference>
<feature type="transmembrane region" description="Helical" evidence="7">
    <location>
        <begin position="65"/>
        <end position="85"/>
    </location>
</feature>
<gene>
    <name evidence="9" type="ORF">H9815_07770</name>
</gene>
<feature type="transmembrane region" description="Helical" evidence="7">
    <location>
        <begin position="192"/>
        <end position="212"/>
    </location>
</feature>
<dbReference type="InterPro" id="IPR011701">
    <property type="entry name" value="MFS"/>
</dbReference>
<evidence type="ECO:0000256" key="2">
    <source>
        <dbReference type="ARBA" id="ARBA00022475"/>
    </source>
</evidence>
<feature type="region of interest" description="Disordered" evidence="6">
    <location>
        <begin position="1"/>
        <end position="24"/>
    </location>
</feature>
<sequence length="487" mass="51264">MTTEQGEGPAEPTAPPSAEGPDRKRAGPLGANYWKLFASSTMTNLGDGLMSVAVVWLASTLTREATLIALVALASRLPWLLLSLPAGVITDRYDRRVLVASMDVLRVLLIAAFTAVVLARQGDLPHPEALAAGTAQPPAGAELLLGLLCLLAFLLGCCEVLRDNSAQTLMASVVSKDHLERANGRLWGAETAMNNFVGPPLAGVLIALALAWPFFLNAGLLAAGVLLILALRGSFRPQGQTASGRIRWRAEMGEGLRWLWRHRLLRTLALMLGGMNMLSAIAFVLMVLFAQEVLGLFEGWQFGAVITGVAVGAVLGSLVADRISARLGSGISLFAAIGVEALTFTVIGLTSSAVVVWLAGVLSGVAIVVWNVITVSLRQRIIPDHLLGRVNAVYRFFGWGTISVGTLLGGVLVSAGEPFLGREWALRAPFLLAGAAYLVLLLLALPRLGTARIEAAQAAAEREQAGGQHTAERAPEGVGDPGDDPAH</sequence>
<feature type="transmembrane region" description="Helical" evidence="7">
    <location>
        <begin position="33"/>
        <end position="59"/>
    </location>
</feature>
<evidence type="ECO:0000313" key="10">
    <source>
        <dbReference type="Proteomes" id="UP000824037"/>
    </source>
</evidence>
<dbReference type="AlphaFoldDB" id="A0A9D2J3V9"/>
<feature type="transmembrane region" description="Helical" evidence="7">
    <location>
        <begin position="139"/>
        <end position="161"/>
    </location>
</feature>
<dbReference type="Proteomes" id="UP000824037">
    <property type="component" value="Unassembled WGS sequence"/>
</dbReference>
<evidence type="ECO:0000313" key="9">
    <source>
        <dbReference type="EMBL" id="HIZ35661.1"/>
    </source>
</evidence>
<keyword evidence="2" id="KW-1003">Cell membrane</keyword>
<feature type="compositionally biased region" description="Basic and acidic residues" evidence="6">
    <location>
        <begin position="460"/>
        <end position="475"/>
    </location>
</feature>
<evidence type="ECO:0000256" key="3">
    <source>
        <dbReference type="ARBA" id="ARBA00022692"/>
    </source>
</evidence>
<accession>A0A9D2J3V9</accession>
<reference evidence="9" key="2">
    <citation type="submission" date="2021-04" db="EMBL/GenBank/DDBJ databases">
        <authorList>
            <person name="Gilroy R."/>
        </authorList>
    </citation>
    <scope>NUCLEOTIDE SEQUENCE</scope>
    <source>
        <strain evidence="9">ChiGjej4B4-7305</strain>
    </source>
</reference>
<evidence type="ECO:0000256" key="6">
    <source>
        <dbReference type="SAM" id="MobiDB-lite"/>
    </source>
</evidence>
<feature type="transmembrane region" description="Helical" evidence="7">
    <location>
        <begin position="354"/>
        <end position="373"/>
    </location>
</feature>
<organism evidence="9 10">
    <name type="scientific">Candidatus Ruania gallistercoris</name>
    <dbReference type="NCBI Taxonomy" id="2838746"/>
    <lineage>
        <taxon>Bacteria</taxon>
        <taxon>Bacillati</taxon>
        <taxon>Actinomycetota</taxon>
        <taxon>Actinomycetes</taxon>
        <taxon>Micrococcales</taxon>
        <taxon>Ruaniaceae</taxon>
        <taxon>Ruania</taxon>
    </lineage>
</organism>
<comment type="caution">
    <text evidence="9">The sequence shown here is derived from an EMBL/GenBank/DDBJ whole genome shotgun (WGS) entry which is preliminary data.</text>
</comment>
<dbReference type="EMBL" id="DXBY01000132">
    <property type="protein sequence ID" value="HIZ35661.1"/>
    <property type="molecule type" value="Genomic_DNA"/>
</dbReference>
<comment type="subcellular location">
    <subcellularLocation>
        <location evidence="1">Cell membrane</location>
        <topology evidence="1">Multi-pass membrane protein</topology>
    </subcellularLocation>
</comment>
<protein>
    <submittedName>
        <fullName evidence="9">MFS transporter</fullName>
    </submittedName>
</protein>
<feature type="transmembrane region" description="Helical" evidence="7">
    <location>
        <begin position="97"/>
        <end position="119"/>
    </location>
</feature>
<dbReference type="Gene3D" id="1.20.1250.20">
    <property type="entry name" value="MFS general substrate transporter like domains"/>
    <property type="match status" value="1"/>
</dbReference>
<name>A0A9D2J3V9_9MICO</name>
<reference evidence="9" key="1">
    <citation type="journal article" date="2021" name="PeerJ">
        <title>Extensive microbial diversity within the chicken gut microbiome revealed by metagenomics and culture.</title>
        <authorList>
            <person name="Gilroy R."/>
            <person name="Ravi A."/>
            <person name="Getino M."/>
            <person name="Pursley I."/>
            <person name="Horton D.L."/>
            <person name="Alikhan N.F."/>
            <person name="Baker D."/>
            <person name="Gharbi K."/>
            <person name="Hall N."/>
            <person name="Watson M."/>
            <person name="Adriaenssens E.M."/>
            <person name="Foster-Nyarko E."/>
            <person name="Jarju S."/>
            <person name="Secka A."/>
            <person name="Antonio M."/>
            <person name="Oren A."/>
            <person name="Chaudhuri R.R."/>
            <person name="La Ragione R."/>
            <person name="Hildebrand F."/>
            <person name="Pallen M.J."/>
        </authorList>
    </citation>
    <scope>NUCLEOTIDE SEQUENCE</scope>
    <source>
        <strain evidence="9">ChiGjej4B4-7305</strain>
    </source>
</reference>
<feature type="transmembrane region" description="Helical" evidence="7">
    <location>
        <begin position="424"/>
        <end position="445"/>
    </location>
</feature>